<dbReference type="PANTHER" id="PTHR47381:SF3">
    <property type="entry name" value="ALPHA_BETA-HYDROLASES SUPERFAMILY PROTEIN"/>
    <property type="match status" value="1"/>
</dbReference>
<dbReference type="Pfam" id="PF03638">
    <property type="entry name" value="TCR"/>
    <property type="match status" value="2"/>
</dbReference>
<dbReference type="Pfam" id="PF00326">
    <property type="entry name" value="Peptidase_S9"/>
    <property type="match status" value="1"/>
</dbReference>
<dbReference type="AlphaFoldDB" id="A0A7J7DPE0"/>
<evidence type="ECO:0000256" key="4">
    <source>
        <dbReference type="SAM" id="MobiDB-lite"/>
    </source>
</evidence>
<keyword evidence="7" id="KW-1185">Reference proteome</keyword>
<dbReference type="Gene3D" id="3.40.50.1820">
    <property type="entry name" value="alpha/beta hydrolase"/>
    <property type="match status" value="1"/>
</dbReference>
<organism evidence="6 7">
    <name type="scientific">Tripterygium wilfordii</name>
    <name type="common">Thunder God vine</name>
    <dbReference type="NCBI Taxonomy" id="458696"/>
    <lineage>
        <taxon>Eukaryota</taxon>
        <taxon>Viridiplantae</taxon>
        <taxon>Streptophyta</taxon>
        <taxon>Embryophyta</taxon>
        <taxon>Tracheophyta</taxon>
        <taxon>Spermatophyta</taxon>
        <taxon>Magnoliopsida</taxon>
        <taxon>eudicotyledons</taxon>
        <taxon>Gunneridae</taxon>
        <taxon>Pentapetalae</taxon>
        <taxon>rosids</taxon>
        <taxon>fabids</taxon>
        <taxon>Celastrales</taxon>
        <taxon>Celastraceae</taxon>
        <taxon>Tripterygium</taxon>
    </lineage>
</organism>
<dbReference type="SUPFAM" id="SSF53474">
    <property type="entry name" value="alpha/beta-Hydrolases"/>
    <property type="match status" value="1"/>
</dbReference>
<comment type="similarity">
    <text evidence="2">Belongs to the lin-54 family.</text>
</comment>
<dbReference type="SMART" id="SM01114">
    <property type="entry name" value="CXC"/>
    <property type="match status" value="2"/>
</dbReference>
<dbReference type="GO" id="GO:0006508">
    <property type="term" value="P:proteolysis"/>
    <property type="evidence" value="ECO:0007669"/>
    <property type="project" value="InterPro"/>
</dbReference>
<feature type="region of interest" description="Disordered" evidence="4">
    <location>
        <begin position="406"/>
        <end position="476"/>
    </location>
</feature>
<keyword evidence="3" id="KW-0539">Nucleus</keyword>
<evidence type="ECO:0000256" key="3">
    <source>
        <dbReference type="ARBA" id="ARBA00023242"/>
    </source>
</evidence>
<dbReference type="InterPro" id="IPR005172">
    <property type="entry name" value="CRC"/>
</dbReference>
<dbReference type="InterPro" id="IPR029058">
    <property type="entry name" value="AB_hydrolase_fold"/>
</dbReference>
<comment type="subcellular location">
    <subcellularLocation>
        <location evidence="1">Nucleus</location>
    </subcellularLocation>
</comment>
<evidence type="ECO:0000256" key="1">
    <source>
        <dbReference type="ARBA" id="ARBA00004123"/>
    </source>
</evidence>
<feature type="region of interest" description="Disordered" evidence="4">
    <location>
        <begin position="126"/>
        <end position="152"/>
    </location>
</feature>
<feature type="domain" description="CRC" evidence="5">
    <location>
        <begin position="149"/>
        <end position="273"/>
    </location>
</feature>
<dbReference type="InterPro" id="IPR001375">
    <property type="entry name" value="Peptidase_S9_cat"/>
</dbReference>
<dbReference type="InParanoid" id="A0A7J7DPE0"/>
<evidence type="ECO:0000313" key="6">
    <source>
        <dbReference type="EMBL" id="KAF5748252.1"/>
    </source>
</evidence>
<dbReference type="GO" id="GO:0005634">
    <property type="term" value="C:nucleus"/>
    <property type="evidence" value="ECO:0007669"/>
    <property type="project" value="UniProtKB-SubCell"/>
</dbReference>
<feature type="compositionally biased region" description="Polar residues" evidence="4">
    <location>
        <begin position="358"/>
        <end position="373"/>
    </location>
</feature>
<feature type="compositionally biased region" description="Basic and acidic residues" evidence="4">
    <location>
        <begin position="437"/>
        <end position="447"/>
    </location>
</feature>
<comment type="caution">
    <text evidence="6">The sequence shown here is derived from an EMBL/GenBank/DDBJ whole genome shotgun (WGS) entry which is preliminary data.</text>
</comment>
<feature type="compositionally biased region" description="Basic and acidic residues" evidence="4">
    <location>
        <begin position="406"/>
        <end position="417"/>
    </location>
</feature>
<accession>A0A7J7DPE0</accession>
<dbReference type="Proteomes" id="UP000593562">
    <property type="component" value="Unassembled WGS sequence"/>
</dbReference>
<reference evidence="6 7" key="1">
    <citation type="journal article" date="2020" name="Nat. Commun.">
        <title>Genome of Tripterygium wilfordii and identification of cytochrome P450 involved in triptolide biosynthesis.</title>
        <authorList>
            <person name="Tu L."/>
            <person name="Su P."/>
            <person name="Zhang Z."/>
            <person name="Gao L."/>
            <person name="Wang J."/>
            <person name="Hu T."/>
            <person name="Zhou J."/>
            <person name="Zhang Y."/>
            <person name="Zhao Y."/>
            <person name="Liu Y."/>
            <person name="Song Y."/>
            <person name="Tong Y."/>
            <person name="Lu Y."/>
            <person name="Yang J."/>
            <person name="Xu C."/>
            <person name="Jia M."/>
            <person name="Peters R.J."/>
            <person name="Huang L."/>
            <person name="Gao W."/>
        </authorList>
    </citation>
    <scope>NUCLEOTIDE SEQUENCE [LARGE SCALE GENOMIC DNA]</scope>
    <source>
        <strain evidence="7">cv. XIE 37</strain>
        <tissue evidence="6">Leaf</tissue>
    </source>
</reference>
<feature type="region of interest" description="Disordered" evidence="4">
    <location>
        <begin position="349"/>
        <end position="378"/>
    </location>
</feature>
<proteinExistence type="inferred from homology"/>
<gene>
    <name evidence="6" type="ORF">HS088_TW04G00204</name>
</gene>
<dbReference type="PROSITE" id="PS51634">
    <property type="entry name" value="CRC"/>
    <property type="match status" value="1"/>
</dbReference>
<dbReference type="PANTHER" id="PTHR47381">
    <property type="entry name" value="ALPHA/BETA-HYDROLASES SUPERFAMILY PROTEIN"/>
    <property type="match status" value="1"/>
</dbReference>
<evidence type="ECO:0000259" key="5">
    <source>
        <dbReference type="PROSITE" id="PS51634"/>
    </source>
</evidence>
<dbReference type="GO" id="GO:0008236">
    <property type="term" value="F:serine-type peptidase activity"/>
    <property type="evidence" value="ECO:0007669"/>
    <property type="project" value="InterPro"/>
</dbReference>
<feature type="compositionally biased region" description="Polar residues" evidence="4">
    <location>
        <begin position="418"/>
        <end position="431"/>
    </location>
</feature>
<dbReference type="EMBL" id="JAAARO010000004">
    <property type="protein sequence ID" value="KAF5748252.1"/>
    <property type="molecule type" value="Genomic_DNA"/>
</dbReference>
<evidence type="ECO:0000256" key="2">
    <source>
        <dbReference type="ARBA" id="ARBA00007267"/>
    </source>
</evidence>
<evidence type="ECO:0000313" key="7">
    <source>
        <dbReference type="Proteomes" id="UP000593562"/>
    </source>
</evidence>
<sequence length="1029" mass="113780">MEQGETISDFTPKKLARQLDFTAACRASANPMLTEKSKLQSKISILESPQLQLSLGLPLAMQQPQFPQVQPLPQRHSPLKIQLQSQSPLQVHSPIHSMAKLQVRPQQSQIAHRVPHPVHKLVPAFQAVKQESPRQPRGNIDGKDGTPKKPKQCNCKNSRCLKLYCECFATGIYCDNCNCISCLNNVDNESARQEAVGAVLERNPNAFRPKIANSPHGSRDAREEAGEVQLVGKHNKGCHCKKSGCLKKYCECFQANILCSENCKCMDCKNLEGSEERQSLFCGDPNAMTNMQQAANAAISGAIGSSGYGNSVVSKKRRGEEMLTMASKDLLNHTTLQFQQETFQKSPKASSSIISAPVSQRTNASVSRSSKPTYRSPLAGILQPQDMNELCSVLVIVSEEARKALSEKRGKMDEKTEGQQNTRTFSASPIQESEDGLEGHGVHKTLPENRLSGDQAARDKCSNGGADEGDLQNKRPMSPGTLALMCDEPDTIFTRAASPTTVAEHCQNKTQKLYNGHESSEVYVEQERLILTRFRDVLHRLITFGSIKETCSPVSQKGSGSQQEPMGRSTIKAETVAENHKEACSYGFATSPSVATAENVEIMMMVVSVIPRCSTLLISTVAVISHVNGIPHVPQQELHTREYPPKTIAYKYRTRRIVNVIRVPESAGTKMRGELAVVHAETVRSEFLNVLRSRRSAEVPLSVEPAKPVAHPLYQDATTPNNISEAMESCPREKIGNLKDLLKEENLYLITEAGEQGRLPVLILSMKESNLRRPAVVFLHSTNKCKEWLRPLLEAYASRGYVAIAIDSRYHGERASSKTTYRDALISSWKKGDTMPFIFDTVWDLIKLADYLTARKDIDPTRIGITGESLGGMHAWFAAAGDTRYSVVAPIIGVQGFRWAIDNDMWQGRVDSIKPVFEEARIDLGKSVIDEEVVKKVWDRIAPGLASHFDSPYTIPAIAPRPLLILNGADDPRCPLAGLEIPKCRASNAYKEAHSLDKFELIAEPGIGHQMTSSMVIKASDWFDKYLKQ</sequence>
<name>A0A7J7DPE0_TRIWF</name>
<protein>
    <submittedName>
        <fullName evidence="6">Transcription factor putative isoform 1</fullName>
    </submittedName>
</protein>
<dbReference type="InterPro" id="IPR033467">
    <property type="entry name" value="Tesmin/TSO1-like_CXC"/>
</dbReference>